<sequence>MKRKKTSEWRLQQCRTNQRRYRKQAVEDMRNLEENVANLTVETARLEGNLHILRSTALMPSAAANMIAEYTEYFRHGLSQRHEARQIDMVRRIVTEDAIVGGFDHGASYVIDQWRKYSTYFHALEIVQTSMEAIDVDFGQLVHCHGYFLCRITRQTFQDVFPHVLHREDLVQRLLGQELKVVFSRQFTVEKESNRIVHILTSADFMNSLMALLQSTEDAIAVMDGALLDSAGQLQGHGDVKTEMDL</sequence>
<name>A0A6G0WF81_9STRA</name>
<accession>A0A6G0WF81</accession>
<comment type="caution">
    <text evidence="2">The sequence shown here is derived from an EMBL/GenBank/DDBJ whole genome shotgun (WGS) entry which is preliminary data.</text>
</comment>
<keyword evidence="3" id="KW-1185">Reference proteome</keyword>
<evidence type="ECO:0000256" key="1">
    <source>
        <dbReference type="SAM" id="Coils"/>
    </source>
</evidence>
<evidence type="ECO:0008006" key="4">
    <source>
        <dbReference type="Google" id="ProtNLM"/>
    </source>
</evidence>
<dbReference type="EMBL" id="VJMJ01000230">
    <property type="protein sequence ID" value="KAF0725939.1"/>
    <property type="molecule type" value="Genomic_DNA"/>
</dbReference>
<feature type="coiled-coil region" evidence="1">
    <location>
        <begin position="15"/>
        <end position="49"/>
    </location>
</feature>
<keyword evidence="1" id="KW-0175">Coiled coil</keyword>
<evidence type="ECO:0000313" key="2">
    <source>
        <dbReference type="EMBL" id="KAF0725939.1"/>
    </source>
</evidence>
<evidence type="ECO:0000313" key="3">
    <source>
        <dbReference type="Proteomes" id="UP000481153"/>
    </source>
</evidence>
<proteinExistence type="predicted"/>
<protein>
    <recommendedName>
        <fullName evidence="4">BZIP domain-containing protein</fullName>
    </recommendedName>
</protein>
<dbReference type="VEuPathDB" id="FungiDB:AeMF1_009510"/>
<reference evidence="2 3" key="1">
    <citation type="submission" date="2019-07" db="EMBL/GenBank/DDBJ databases">
        <title>Genomics analysis of Aphanomyces spp. identifies a new class of oomycete effector associated with host adaptation.</title>
        <authorList>
            <person name="Gaulin E."/>
        </authorList>
    </citation>
    <scope>NUCLEOTIDE SEQUENCE [LARGE SCALE GENOMIC DNA]</scope>
    <source>
        <strain evidence="2 3">ATCC 201684</strain>
    </source>
</reference>
<dbReference type="AlphaFoldDB" id="A0A6G0WF81"/>
<dbReference type="Proteomes" id="UP000481153">
    <property type="component" value="Unassembled WGS sequence"/>
</dbReference>
<gene>
    <name evidence="2" type="ORF">Ae201684_015709</name>
</gene>
<organism evidence="2 3">
    <name type="scientific">Aphanomyces euteiches</name>
    <dbReference type="NCBI Taxonomy" id="100861"/>
    <lineage>
        <taxon>Eukaryota</taxon>
        <taxon>Sar</taxon>
        <taxon>Stramenopiles</taxon>
        <taxon>Oomycota</taxon>
        <taxon>Saprolegniomycetes</taxon>
        <taxon>Saprolegniales</taxon>
        <taxon>Verrucalvaceae</taxon>
        <taxon>Aphanomyces</taxon>
    </lineage>
</organism>